<dbReference type="InterPro" id="IPR045860">
    <property type="entry name" value="Snake_toxin-like_sf"/>
</dbReference>
<evidence type="ECO:0000256" key="1">
    <source>
        <dbReference type="ARBA" id="ARBA00004613"/>
    </source>
</evidence>
<accession>A0A513ZV66</accession>
<feature type="domain" description="UPAR/Ly6" evidence="4">
    <location>
        <begin position="20"/>
        <end position="102"/>
    </location>
</feature>
<keyword evidence="2" id="KW-0964">Secreted</keyword>
<sequence>MKYLIVFLVFAMGAITIGEKLNCIECKAKGEDCTGESVECENEGDFCITAKEYDILNGNSIVSVSKGCTNISGLCDNPMIITSIDALLHLINKCCFEDDCNSDNIKMPEVNTKRNGFTCPGCLVIGSDKCNTKPKKFPCIDNQEECLEYIGGATRTGQNELQYYVSGCITNRGCEYGLPYLVGSIVSNSSSFKCSPALKRYKGYY</sequence>
<dbReference type="Pfam" id="PF00021">
    <property type="entry name" value="UPAR_LY6"/>
    <property type="match status" value="2"/>
</dbReference>
<dbReference type="GO" id="GO:0005576">
    <property type="term" value="C:extracellular region"/>
    <property type="evidence" value="ECO:0007669"/>
    <property type="project" value="UniProtKB-SubCell"/>
</dbReference>
<dbReference type="SUPFAM" id="SSF57302">
    <property type="entry name" value="Snake toxin-like"/>
    <property type="match status" value="1"/>
</dbReference>
<evidence type="ECO:0000259" key="4">
    <source>
        <dbReference type="Pfam" id="PF00021"/>
    </source>
</evidence>
<keyword evidence="3" id="KW-0732">Signal</keyword>
<dbReference type="PANTHER" id="PTHR20914:SF36">
    <property type="entry name" value="PHOSPHOLIPASE A2 INHIBITOR AND LY6_PLAUR DOMAIN-CONTAINING PROTEIN"/>
    <property type="match status" value="1"/>
</dbReference>
<dbReference type="PANTHER" id="PTHR20914">
    <property type="entry name" value="LY6/PLAUR DOMAIN-CONTAINING PROTEIN 8"/>
    <property type="match status" value="1"/>
</dbReference>
<dbReference type="AlphaFoldDB" id="A0A513ZV66"/>
<organism evidence="5">
    <name type="scientific">Boana cinerascens</name>
    <name type="common">Demerara Falls treefrog</name>
    <dbReference type="NCBI Taxonomy" id="2364978"/>
    <lineage>
        <taxon>Eukaryota</taxon>
        <taxon>Metazoa</taxon>
        <taxon>Chordata</taxon>
        <taxon>Craniata</taxon>
        <taxon>Vertebrata</taxon>
        <taxon>Euteleostomi</taxon>
        <taxon>Amphibia</taxon>
        <taxon>Batrachia</taxon>
        <taxon>Anura</taxon>
        <taxon>Neobatrachia</taxon>
        <taxon>Hyloidea</taxon>
        <taxon>Hylidae</taxon>
        <taxon>Hylinae</taxon>
        <taxon>Cophomantini</taxon>
        <taxon>Boana</taxon>
    </lineage>
</organism>
<evidence type="ECO:0000313" key="5">
    <source>
        <dbReference type="EMBL" id="QDH44590.1"/>
    </source>
</evidence>
<proteinExistence type="evidence at transcript level"/>
<reference evidence="5" key="1">
    <citation type="journal article" date="2019" name="Mol. Biol. Evol.">
        <title>Multiple Independent Recruitment of Sodefrin Precursor-like Factors in Anuran Sexually Dimorphic Glands.</title>
        <authorList>
            <person name="Bossuyt F."/>
            <person name="Schulte L.M."/>
            <person name="Maex M."/>
            <person name="Janssenswillen S."/>
            <person name="Yu Novikova P."/>
            <person name="Biju S.D."/>
            <person name="Van de Peer Y."/>
            <person name="Matthijs S."/>
            <person name="Roelants K."/>
            <person name="Martel A."/>
            <person name="Van Bocxlaer I."/>
        </authorList>
    </citation>
    <scope>NUCLEOTIDE SEQUENCE</scope>
    <source>
        <tissue evidence="5">Mental gland</tissue>
    </source>
</reference>
<dbReference type="EMBL" id="MK457709">
    <property type="protein sequence ID" value="QDH44590.1"/>
    <property type="molecule type" value="mRNA"/>
</dbReference>
<evidence type="ECO:0000256" key="3">
    <source>
        <dbReference type="SAM" id="SignalP"/>
    </source>
</evidence>
<protein>
    <submittedName>
        <fullName evidence="5">Sodefrin-like factor D</fullName>
    </submittedName>
</protein>
<dbReference type="Gene3D" id="2.10.60.10">
    <property type="entry name" value="CD59"/>
    <property type="match status" value="2"/>
</dbReference>
<evidence type="ECO:0000256" key="2">
    <source>
        <dbReference type="ARBA" id="ARBA00022525"/>
    </source>
</evidence>
<name>A0A513ZV66_9NEOB</name>
<dbReference type="InterPro" id="IPR016054">
    <property type="entry name" value="LY6_UPA_recep-like"/>
</dbReference>
<comment type="subcellular location">
    <subcellularLocation>
        <location evidence="1">Secreted</location>
    </subcellularLocation>
</comment>
<feature type="chain" id="PRO_5021817717" evidence="3">
    <location>
        <begin position="19"/>
        <end position="205"/>
    </location>
</feature>
<dbReference type="InterPro" id="IPR050918">
    <property type="entry name" value="CNF-like_PLA2_Inhibitor"/>
</dbReference>
<feature type="signal peptide" evidence="3">
    <location>
        <begin position="1"/>
        <end position="18"/>
    </location>
</feature>
<feature type="domain" description="UPAR/Ly6" evidence="4">
    <location>
        <begin position="116"/>
        <end position="175"/>
    </location>
</feature>